<evidence type="ECO:0000256" key="4">
    <source>
        <dbReference type="ARBA" id="ARBA00023235"/>
    </source>
</evidence>
<keyword evidence="4" id="KW-0413">Isomerase</keyword>
<reference evidence="7" key="1">
    <citation type="journal article" date="2011" name="PLoS Pathog.">
        <title>Comparative genomics yields insights into niche adaptation of plant vascular wilt pathogens.</title>
        <authorList>
            <person name="Klosterman S.J."/>
            <person name="Subbarao K.V."/>
            <person name="Kang S."/>
            <person name="Veronese P."/>
            <person name="Gold S.E."/>
            <person name="Thomma B.P.H.J."/>
            <person name="Chen Z."/>
            <person name="Henrissat B."/>
            <person name="Lee Y.-H."/>
            <person name="Park J."/>
            <person name="Garcia-Pedrajas M.D."/>
            <person name="Barbara D.J."/>
            <person name="Anchieta A."/>
            <person name="de Jonge R."/>
            <person name="Santhanam P."/>
            <person name="Maruthachalam K."/>
            <person name="Atallah Z."/>
            <person name="Amyotte S.G."/>
            <person name="Paz Z."/>
            <person name="Inderbitzin P."/>
            <person name="Hayes R.J."/>
            <person name="Heiman D.I."/>
            <person name="Young S."/>
            <person name="Zeng Q."/>
            <person name="Engels R."/>
            <person name="Galagan J."/>
            <person name="Cuomo C.A."/>
            <person name="Dobinson K.F."/>
            <person name="Ma L.-J."/>
        </authorList>
    </citation>
    <scope>NUCLEOTIDE SEQUENCE [LARGE SCALE GENOMIC DNA]</scope>
    <source>
        <strain evidence="7">VaMs.102 / ATCC MYA-4576 / FGSC 10136</strain>
    </source>
</reference>
<dbReference type="EC" id="5.1.3.15" evidence="3"/>
<dbReference type="Pfam" id="PF01263">
    <property type="entry name" value="Aldose_epim"/>
    <property type="match status" value="1"/>
</dbReference>
<comment type="similarity">
    <text evidence="2">Belongs to the glucose-6-phosphate 1-epimerase family.</text>
</comment>
<dbReference type="RefSeq" id="XP_003002596.1">
    <property type="nucleotide sequence ID" value="XM_003002550.1"/>
</dbReference>
<organism evidence="7">
    <name type="scientific">Verticillium alfalfae (strain VaMs.102 / ATCC MYA-4576 / FGSC 10136)</name>
    <name type="common">Verticillium wilt of alfalfa</name>
    <name type="synonym">Verticillium albo-atrum</name>
    <dbReference type="NCBI Taxonomy" id="526221"/>
    <lineage>
        <taxon>Eukaryota</taxon>
        <taxon>Fungi</taxon>
        <taxon>Dikarya</taxon>
        <taxon>Ascomycota</taxon>
        <taxon>Pezizomycotina</taxon>
        <taxon>Sordariomycetes</taxon>
        <taxon>Hypocreomycetidae</taxon>
        <taxon>Glomerellales</taxon>
        <taxon>Plectosphaerellaceae</taxon>
        <taxon>Verticillium</taxon>
    </lineage>
</organism>
<evidence type="ECO:0000256" key="1">
    <source>
        <dbReference type="ARBA" id="ARBA00001096"/>
    </source>
</evidence>
<sequence length="261" mass="28557">MTACGCPRPPLSTVPKPVPRWYPPCLSRLRPRPPTHEATKNLPQHGFARSSRWEFLGKSSEESGTNYSVKLDFGLSSSSLDEKTKAAWGYSFGAIYSVTLDRDALATSLVITNEDDKPFELQVLLHTYLRVPDVTAVRLSSLDGASYLDKTESLATKTQSGDLAFTGETDRIYTPLGGPKVPVVVSDNASGRKLYSLTRDNLDDVVVWNPWEAKAKSMPDFSPDDGWRNMVCVEAGAVKGWQKLEAGDAFEAAQVIAVGDL</sequence>
<evidence type="ECO:0000313" key="7">
    <source>
        <dbReference type="Proteomes" id="UP000008698"/>
    </source>
</evidence>
<dbReference type="GO" id="GO:0005737">
    <property type="term" value="C:cytoplasm"/>
    <property type="evidence" value="ECO:0007669"/>
    <property type="project" value="TreeGrafter"/>
</dbReference>
<dbReference type="GO" id="GO:0005975">
    <property type="term" value="P:carbohydrate metabolic process"/>
    <property type="evidence" value="ECO:0007669"/>
    <property type="project" value="InterPro"/>
</dbReference>
<protein>
    <recommendedName>
        <fullName evidence="3">glucose-6-phosphate 1-epimerase</fullName>
        <ecNumber evidence="3">5.1.3.15</ecNumber>
    </recommendedName>
</protein>
<evidence type="ECO:0000256" key="2">
    <source>
        <dbReference type="ARBA" id="ARBA00005866"/>
    </source>
</evidence>
<dbReference type="GO" id="GO:0030246">
    <property type="term" value="F:carbohydrate binding"/>
    <property type="evidence" value="ECO:0007669"/>
    <property type="project" value="InterPro"/>
</dbReference>
<dbReference type="Gene3D" id="2.70.98.10">
    <property type="match status" value="1"/>
</dbReference>
<feature type="active site" evidence="5">
    <location>
        <position position="234"/>
    </location>
</feature>
<dbReference type="InterPro" id="IPR008183">
    <property type="entry name" value="Aldose_1/G6P_1-epimerase"/>
</dbReference>
<feature type="active site" evidence="5">
    <location>
        <position position="126"/>
    </location>
</feature>
<dbReference type="AlphaFoldDB" id="C9SQD2"/>
<evidence type="ECO:0000313" key="6">
    <source>
        <dbReference type="EMBL" id="EEY21057.1"/>
    </source>
</evidence>
<dbReference type="InterPro" id="IPR014718">
    <property type="entry name" value="GH-type_carb-bd"/>
</dbReference>
<dbReference type="OMA" id="TQALHSY"/>
<comment type="catalytic activity">
    <reaction evidence="1">
        <text>alpha-D-glucose 6-phosphate = beta-D-glucose 6-phosphate</text>
        <dbReference type="Rhea" id="RHEA:16249"/>
        <dbReference type="ChEBI" id="CHEBI:58225"/>
        <dbReference type="ChEBI" id="CHEBI:58247"/>
        <dbReference type="EC" id="5.1.3.15"/>
    </reaction>
</comment>
<dbReference type="GeneID" id="9527593"/>
<dbReference type="InterPro" id="IPR025532">
    <property type="entry name" value="G6P_1-epimerase"/>
</dbReference>
<dbReference type="Proteomes" id="UP000008698">
    <property type="component" value="Unassembled WGS sequence"/>
</dbReference>
<keyword evidence="7" id="KW-1185">Reference proteome</keyword>
<dbReference type="GO" id="GO:0047938">
    <property type="term" value="F:glucose-6-phosphate 1-epimerase activity"/>
    <property type="evidence" value="ECO:0007669"/>
    <property type="project" value="UniProtKB-EC"/>
</dbReference>
<dbReference type="CDD" id="cd09020">
    <property type="entry name" value="D-hex-6-P-epi_like"/>
    <property type="match status" value="1"/>
</dbReference>
<accession>C9SQD2</accession>
<dbReference type="InterPro" id="IPR011013">
    <property type="entry name" value="Gal_mutarotase_sf_dom"/>
</dbReference>
<evidence type="ECO:0000256" key="5">
    <source>
        <dbReference type="PIRSR" id="PIRSR016020-1"/>
    </source>
</evidence>
<dbReference type="STRING" id="526221.C9SQD2"/>
<dbReference type="eggNOG" id="KOG1594">
    <property type="taxonomic scope" value="Eukaryota"/>
</dbReference>
<name>C9SQD2_VERA1</name>
<dbReference type="PANTHER" id="PTHR11122:SF13">
    <property type="entry name" value="GLUCOSE-6-PHOSPHATE 1-EPIMERASE"/>
    <property type="match status" value="1"/>
</dbReference>
<dbReference type="PIRSF" id="PIRSF016020">
    <property type="entry name" value="PHexose_mutarotase"/>
    <property type="match status" value="1"/>
</dbReference>
<dbReference type="EMBL" id="DS985222">
    <property type="protein sequence ID" value="EEY21057.1"/>
    <property type="molecule type" value="Genomic_DNA"/>
</dbReference>
<dbReference type="HOGENOM" id="CLU_048345_1_1_1"/>
<dbReference type="PANTHER" id="PTHR11122">
    <property type="entry name" value="APOSPORY-ASSOCIATED PROTEIN C-RELATED"/>
    <property type="match status" value="1"/>
</dbReference>
<evidence type="ECO:0000256" key="3">
    <source>
        <dbReference type="ARBA" id="ARBA00012083"/>
    </source>
</evidence>
<dbReference type="SUPFAM" id="SSF74650">
    <property type="entry name" value="Galactose mutarotase-like"/>
    <property type="match status" value="1"/>
</dbReference>
<gene>
    <name evidence="6" type="ORF">VDBG_07167</name>
</gene>
<proteinExistence type="inferred from homology"/>
<dbReference type="OrthoDB" id="1659429at2759"/>
<dbReference type="KEGG" id="val:VDBG_07167"/>